<dbReference type="AlphaFoldDB" id="A0A1W1BJY6"/>
<name>A0A1W1BJY6_9ZZZZ</name>
<dbReference type="InterPro" id="IPR006062">
    <property type="entry name" value="His_biosynth"/>
</dbReference>
<keyword evidence="4" id="KW-0368">Histidine biosynthesis</keyword>
<evidence type="ECO:0000256" key="4">
    <source>
        <dbReference type="ARBA" id="ARBA00023102"/>
    </source>
</evidence>
<evidence type="ECO:0000313" key="7">
    <source>
        <dbReference type="EMBL" id="SFV53864.1"/>
    </source>
</evidence>
<evidence type="ECO:0000256" key="1">
    <source>
        <dbReference type="ARBA" id="ARBA00005091"/>
    </source>
</evidence>
<keyword evidence="3" id="KW-0028">Amino-acid biosynthesis</keyword>
<dbReference type="InterPro" id="IPR011060">
    <property type="entry name" value="RibuloseP-bd_barrel"/>
</dbReference>
<organism evidence="7">
    <name type="scientific">hydrothermal vent metagenome</name>
    <dbReference type="NCBI Taxonomy" id="652676"/>
    <lineage>
        <taxon>unclassified sequences</taxon>
        <taxon>metagenomes</taxon>
        <taxon>ecological metagenomes</taxon>
    </lineage>
</organism>
<dbReference type="UniPathway" id="UPA00031">
    <property type="reaction ID" value="UER00010"/>
</dbReference>
<dbReference type="Gene3D" id="3.20.20.70">
    <property type="entry name" value="Aldolase class I"/>
    <property type="match status" value="1"/>
</dbReference>
<protein>
    <recommendedName>
        <fullName evidence="2">imidazole glycerol-phosphate synthase</fullName>
        <ecNumber evidence="2">4.3.2.10</ecNumber>
    </recommendedName>
</protein>
<dbReference type="InterPro" id="IPR050064">
    <property type="entry name" value="IGPS_HisA/HisF"/>
</dbReference>
<dbReference type="InterPro" id="IPR004651">
    <property type="entry name" value="HisF"/>
</dbReference>
<evidence type="ECO:0000256" key="2">
    <source>
        <dbReference type="ARBA" id="ARBA00012809"/>
    </source>
</evidence>
<evidence type="ECO:0000256" key="5">
    <source>
        <dbReference type="ARBA" id="ARBA00023239"/>
    </source>
</evidence>
<dbReference type="GO" id="GO:0016829">
    <property type="term" value="F:lyase activity"/>
    <property type="evidence" value="ECO:0007669"/>
    <property type="project" value="UniProtKB-KW"/>
</dbReference>
<dbReference type="PANTHER" id="PTHR21235">
    <property type="entry name" value="IMIDAZOLE GLYCEROL PHOSPHATE SYNTHASE SUBUNIT HISF/H IGP SYNTHASE SUBUNIT HISF/H"/>
    <property type="match status" value="1"/>
</dbReference>
<proteinExistence type="predicted"/>
<evidence type="ECO:0000256" key="3">
    <source>
        <dbReference type="ARBA" id="ARBA00022605"/>
    </source>
</evidence>
<gene>
    <name evidence="7" type="ORF">MNB_SV-12-2003</name>
</gene>
<reference evidence="7" key="1">
    <citation type="submission" date="2016-10" db="EMBL/GenBank/DDBJ databases">
        <authorList>
            <person name="de Groot N.N."/>
        </authorList>
    </citation>
    <scope>NUCLEOTIDE SEQUENCE</scope>
</reference>
<dbReference type="SUPFAM" id="SSF51366">
    <property type="entry name" value="Ribulose-phoshate binding barrel"/>
    <property type="match status" value="1"/>
</dbReference>
<dbReference type="Pfam" id="PF00977">
    <property type="entry name" value="His_biosynth"/>
    <property type="match status" value="1"/>
</dbReference>
<dbReference type="InterPro" id="IPR013785">
    <property type="entry name" value="Aldolase_TIM"/>
</dbReference>
<keyword evidence="5 7" id="KW-0456">Lyase</keyword>
<dbReference type="GO" id="GO:0000105">
    <property type="term" value="P:L-histidine biosynthetic process"/>
    <property type="evidence" value="ECO:0007669"/>
    <property type="project" value="UniProtKB-UniPathway"/>
</dbReference>
<dbReference type="EMBL" id="FPHE01000049">
    <property type="protein sequence ID" value="SFV53864.1"/>
    <property type="molecule type" value="Genomic_DNA"/>
</dbReference>
<sequence>MRTRIIVKLDVKPPYVVKPVHFEGLRKIGTPSEMAKKYYEQGADEIIYVDIVSSLYQRDIIFEEIEKTANELLIPFGVGGAIRSIEDISKLFHIGADKVAINTFAVAEDSTIINRAAEIFGNQAIVVNIEAKKWNNYWECYTDCGRIQSGKDVIEWAKEVEDRGAGEILLQSVDRDGRKRGFDLELCKKVVDAVQIPVVIASGAGSLEDIKAIIEYAQPSGVAIASLLHYDTVSVSKIKKYLRDNGIEVSK</sequence>
<dbReference type="GO" id="GO:0000107">
    <property type="term" value="F:imidazoleglycerol-phosphate synthase activity"/>
    <property type="evidence" value="ECO:0007669"/>
    <property type="project" value="InterPro"/>
</dbReference>
<dbReference type="PANTHER" id="PTHR21235:SF2">
    <property type="entry name" value="IMIDAZOLE GLYCEROL PHOSPHATE SYNTHASE HISHF"/>
    <property type="match status" value="1"/>
</dbReference>
<dbReference type="EC" id="4.3.2.10" evidence="2"/>
<comment type="catalytic activity">
    <reaction evidence="6">
        <text>5-[(5-phospho-1-deoxy-D-ribulos-1-ylimino)methylamino]-1-(5-phospho-beta-D-ribosyl)imidazole-4-carboxamide + L-glutamine = D-erythro-1-(imidazol-4-yl)glycerol 3-phosphate + 5-amino-1-(5-phospho-beta-D-ribosyl)imidazole-4-carboxamide + L-glutamate + H(+)</text>
        <dbReference type="Rhea" id="RHEA:24793"/>
        <dbReference type="ChEBI" id="CHEBI:15378"/>
        <dbReference type="ChEBI" id="CHEBI:29985"/>
        <dbReference type="ChEBI" id="CHEBI:58278"/>
        <dbReference type="ChEBI" id="CHEBI:58359"/>
        <dbReference type="ChEBI" id="CHEBI:58475"/>
        <dbReference type="ChEBI" id="CHEBI:58525"/>
        <dbReference type="EC" id="4.3.2.10"/>
    </reaction>
</comment>
<evidence type="ECO:0000256" key="6">
    <source>
        <dbReference type="ARBA" id="ARBA00047838"/>
    </source>
</evidence>
<dbReference type="CDD" id="cd04731">
    <property type="entry name" value="HisF"/>
    <property type="match status" value="1"/>
</dbReference>
<comment type="pathway">
    <text evidence="1">Amino-acid biosynthesis; L-histidine biosynthesis; L-histidine from 5-phospho-alpha-D-ribose 1-diphosphate: step 5/9.</text>
</comment>
<accession>A0A1W1BJY6</accession>